<dbReference type="InterPro" id="IPR002300">
    <property type="entry name" value="aa-tRNA-synth_Ia"/>
</dbReference>
<dbReference type="Gene3D" id="2.170.220.10">
    <property type="match status" value="1"/>
</dbReference>
<dbReference type="GO" id="GO:0004832">
    <property type="term" value="F:valine-tRNA ligase activity"/>
    <property type="evidence" value="ECO:0007669"/>
    <property type="project" value="UniProtKB-UniRule"/>
</dbReference>
<dbReference type="NCBIfam" id="TIGR00422">
    <property type="entry name" value="valS"/>
    <property type="match status" value="1"/>
</dbReference>
<dbReference type="CDD" id="cd00817">
    <property type="entry name" value="ValRS_core"/>
    <property type="match status" value="1"/>
</dbReference>
<accession>A0A1V4QFK5</accession>
<dbReference type="InterPro" id="IPR009008">
    <property type="entry name" value="Val/Leu/Ile-tRNA-synth_edit"/>
</dbReference>
<dbReference type="Gene3D" id="1.10.287.380">
    <property type="entry name" value="Valyl-tRNA synthetase, C-terminal domain"/>
    <property type="match status" value="1"/>
</dbReference>
<feature type="coiled-coil region" evidence="11">
    <location>
        <begin position="806"/>
        <end position="861"/>
    </location>
</feature>
<reference evidence="16" key="1">
    <citation type="submission" date="2017-01" db="EMBL/GenBank/DDBJ databases">
        <title>Novel pathways for hydrocarbon cycling and metabolic interdependencies in hydrothermal sediment communities.</title>
        <authorList>
            <person name="Dombrowski N."/>
            <person name="Seitz K."/>
            <person name="Teske A."/>
            <person name="Baker B."/>
        </authorList>
    </citation>
    <scope>NUCLEOTIDE SEQUENCE [LARGE SCALE GENOMIC DNA]</scope>
</reference>
<dbReference type="FunFam" id="3.90.740.10:FF:000005">
    <property type="entry name" value="Valine--tRNA ligase, mitochondrial"/>
    <property type="match status" value="1"/>
</dbReference>
<feature type="binding site" evidence="11">
    <location>
        <position position="535"/>
    </location>
    <ligand>
        <name>ATP</name>
        <dbReference type="ChEBI" id="CHEBI:30616"/>
    </ligand>
</feature>
<dbReference type="GO" id="GO:0006438">
    <property type="term" value="P:valyl-tRNA aminoacylation"/>
    <property type="evidence" value="ECO:0007669"/>
    <property type="project" value="UniProtKB-UniRule"/>
</dbReference>
<dbReference type="InterPro" id="IPR013155">
    <property type="entry name" value="M/V/L/I-tRNA-synth_anticd-bd"/>
</dbReference>
<dbReference type="InterPro" id="IPR033705">
    <property type="entry name" value="Anticodon_Ia_Val"/>
</dbReference>
<dbReference type="SUPFAM" id="SSF46589">
    <property type="entry name" value="tRNA-binding arm"/>
    <property type="match status" value="1"/>
</dbReference>
<feature type="domain" description="Methionyl/Valyl/Leucyl/Isoleucyl-tRNA synthetase anticodon-binding" evidence="13">
    <location>
        <begin position="612"/>
        <end position="746"/>
    </location>
</feature>
<evidence type="ECO:0000256" key="5">
    <source>
        <dbReference type="ARBA" id="ARBA00022741"/>
    </source>
</evidence>
<dbReference type="InterPro" id="IPR001412">
    <property type="entry name" value="aa-tRNA-synth_I_CS"/>
</dbReference>
<dbReference type="SUPFAM" id="SSF52374">
    <property type="entry name" value="Nucleotidylyl transferase"/>
    <property type="match status" value="1"/>
</dbReference>
<dbReference type="GO" id="GO:0002161">
    <property type="term" value="F:aminoacyl-tRNA deacylase activity"/>
    <property type="evidence" value="ECO:0007669"/>
    <property type="project" value="InterPro"/>
</dbReference>
<dbReference type="Pfam" id="PF00133">
    <property type="entry name" value="tRNA-synt_1"/>
    <property type="match status" value="1"/>
</dbReference>
<evidence type="ECO:0000256" key="2">
    <source>
        <dbReference type="ARBA" id="ARBA00011245"/>
    </source>
</evidence>
<dbReference type="Pfam" id="PF10458">
    <property type="entry name" value="Val_tRNA-synt_C"/>
    <property type="match status" value="1"/>
</dbReference>
<dbReference type="PRINTS" id="PR00986">
    <property type="entry name" value="TRNASYNTHVAL"/>
</dbReference>
<gene>
    <name evidence="11" type="primary">valS</name>
    <name evidence="15" type="ORF">BXT86_02760</name>
</gene>
<dbReference type="AlphaFoldDB" id="A0A1V4QFK5"/>
<keyword evidence="9 11" id="KW-0030">Aminoacyl-tRNA synthetase</keyword>
<evidence type="ECO:0000256" key="7">
    <source>
        <dbReference type="ARBA" id="ARBA00022917"/>
    </source>
</evidence>
<evidence type="ECO:0000256" key="4">
    <source>
        <dbReference type="ARBA" id="ARBA00022598"/>
    </source>
</evidence>
<comment type="caution">
    <text evidence="15">The sequence shown here is derived from an EMBL/GenBank/DDBJ whole genome shotgun (WGS) entry which is preliminary data.</text>
</comment>
<evidence type="ECO:0000256" key="6">
    <source>
        <dbReference type="ARBA" id="ARBA00022840"/>
    </source>
</evidence>
<evidence type="ECO:0000256" key="10">
    <source>
        <dbReference type="ARBA" id="ARBA00047552"/>
    </source>
</evidence>
<comment type="domain">
    <text evidence="11">ValRS has two distinct active sites: one for aminoacylation and one for editing. The misactivated threonine is translocated from the active site to the editing site.</text>
</comment>
<keyword evidence="7 11" id="KW-0648">Protein biosynthesis</keyword>
<dbReference type="Gene3D" id="3.90.740.10">
    <property type="entry name" value="Valyl/Leucyl/Isoleucyl-tRNA synthetase, editing domain"/>
    <property type="match status" value="1"/>
</dbReference>
<evidence type="ECO:0000259" key="12">
    <source>
        <dbReference type="Pfam" id="PF00133"/>
    </source>
</evidence>
<dbReference type="SUPFAM" id="SSF50677">
    <property type="entry name" value="ValRS/IleRS/LeuRS editing domain"/>
    <property type="match status" value="1"/>
</dbReference>
<protein>
    <recommendedName>
        <fullName evidence="11">Valine--tRNA ligase</fullName>
        <ecNumber evidence="11">6.1.1.9</ecNumber>
    </recommendedName>
    <alternativeName>
        <fullName evidence="11">Valyl-tRNA synthetase</fullName>
        <shortName evidence="11">ValRS</shortName>
    </alternativeName>
</protein>
<feature type="domain" description="Aminoacyl-tRNA synthetase class Ia" evidence="12">
    <location>
        <begin position="17"/>
        <end position="570"/>
    </location>
</feature>
<comment type="subunit">
    <text evidence="2 11">Monomer.</text>
</comment>
<evidence type="ECO:0000313" key="16">
    <source>
        <dbReference type="Proteomes" id="UP000191663"/>
    </source>
</evidence>
<comment type="subcellular location">
    <subcellularLocation>
        <location evidence="1 11">Cytoplasm</location>
    </subcellularLocation>
</comment>
<dbReference type="PANTHER" id="PTHR11946:SF93">
    <property type="entry name" value="VALINE--TRNA LIGASE, CHLOROPLASTIC_MITOCHONDRIAL 2"/>
    <property type="match status" value="1"/>
</dbReference>
<dbReference type="Pfam" id="PF08264">
    <property type="entry name" value="Anticodon_1"/>
    <property type="match status" value="1"/>
</dbReference>
<evidence type="ECO:0000313" key="15">
    <source>
        <dbReference type="EMBL" id="OPX18139.1"/>
    </source>
</evidence>
<comment type="domain">
    <text evidence="11">The C-terminal coiled-coil domain is crucial for aminoacylation activity.</text>
</comment>
<dbReference type="HAMAP" id="MF_02004">
    <property type="entry name" value="Val_tRNA_synth_type1"/>
    <property type="match status" value="1"/>
</dbReference>
<dbReference type="GO" id="GO:0005829">
    <property type="term" value="C:cytosol"/>
    <property type="evidence" value="ECO:0007669"/>
    <property type="project" value="TreeGrafter"/>
</dbReference>
<dbReference type="InterPro" id="IPR002303">
    <property type="entry name" value="Valyl-tRNA_ligase"/>
</dbReference>
<dbReference type="Gene3D" id="3.40.50.620">
    <property type="entry name" value="HUPs"/>
    <property type="match status" value="2"/>
</dbReference>
<dbReference type="GO" id="GO:0005524">
    <property type="term" value="F:ATP binding"/>
    <property type="evidence" value="ECO:0007669"/>
    <property type="project" value="UniProtKB-UniRule"/>
</dbReference>
<feature type="domain" description="Valyl-tRNA synthetase tRNA-binding arm" evidence="14">
    <location>
        <begin position="801"/>
        <end position="865"/>
    </location>
</feature>
<name>A0A1V4QFK5_UNCW3</name>
<organism evidence="15 16">
    <name type="scientific">candidate division WOR-3 bacterium 4484_100</name>
    <dbReference type="NCBI Taxonomy" id="1936077"/>
    <lineage>
        <taxon>Bacteria</taxon>
        <taxon>Bacteria division WOR-3</taxon>
    </lineage>
</organism>
<evidence type="ECO:0000256" key="8">
    <source>
        <dbReference type="ARBA" id="ARBA00023054"/>
    </source>
</evidence>
<proteinExistence type="inferred from homology"/>
<evidence type="ECO:0000259" key="14">
    <source>
        <dbReference type="Pfam" id="PF10458"/>
    </source>
</evidence>
<keyword evidence="3 11" id="KW-0963">Cytoplasm</keyword>
<dbReference type="PANTHER" id="PTHR11946">
    <property type="entry name" value="VALYL-TRNA SYNTHETASES"/>
    <property type="match status" value="1"/>
</dbReference>
<keyword evidence="8 11" id="KW-0175">Coiled coil</keyword>
<keyword evidence="6 11" id="KW-0067">ATP-binding</keyword>
<dbReference type="InterPro" id="IPR010978">
    <property type="entry name" value="tRNA-bd_arm"/>
</dbReference>
<dbReference type="InterPro" id="IPR019499">
    <property type="entry name" value="Val-tRNA_synth_tRNA-bd"/>
</dbReference>
<dbReference type="InterPro" id="IPR009080">
    <property type="entry name" value="tRNAsynth_Ia_anticodon-bd"/>
</dbReference>
<evidence type="ECO:0000256" key="11">
    <source>
        <dbReference type="HAMAP-Rule" id="MF_02004"/>
    </source>
</evidence>
<sequence>MNGFTKKYNPAGIEENWYKFWLENELFKPDYDSSKKTYTIVIPPPNVTGRLTLGHILNNSVQDILIRYKRLNDFNVRWVLGMDHAGIATQVVVEERLRKKGIKKEDLGRERFVEEVWKWKEEYAEVIRQQLRKMGCALDWSNEHFTLSKEYSKKVIKVFVELYKKGLLYKGEYIVNWCPRCRTAISDEQVETENEPGKLYYISYPIADSDQTITVATTRPETMLGDTAICVNPEDERYKNLIGRNAILPIMNRRIPIIADHYVDPEFGTGALKVTPAHDPFDFELAKKHNLQFINIMNPDATLNENTGQFQGMERYQARKRVLEKLEELGLLQKIEDYKIPLAKCERCRTPIEPRISKQWFVKMKPLAGPALDVVKNGRIKIYPKRWVNLYNHWLENVRDWCISRQLWWGHRIPVYYCSKCYNPEDDSSKGIIVSEERPEKCPDCGSTDIEQEQDVLDTWFSSWLWPFATLGWPEPTRDYQLFYPTSTLATGWDIIYLWVARMIMAGLEFTGNIPFYDVVFHPMIRDAQGRKMSKSLGNSPEPMELIDKYGADALRLGLLLITPKEQDVLFSEKSIDVGRKFCNKLWNASRLIWMNCQEGDENDLSNPSPFDNWLFSEFNRLLADIERHLENYELNAIARRLYDFTWHTFCDRYLEFIKVVPSKNIAKFLLKQLIIILHPLIPFITEELYHKFNFPKKSIFLEKWPRPIEVSAETDDVEKLINLIDGIRNIRGLFNIGNKRPLDIIVNCQTQFEKFLSTNIEVLKRLCSINDIQFNIELKEPGASVIMPDIECFVKLGGLDTKKEKMRLQKEISFLENRIAEINARLNNPDYLKKARAHIKEQERERLSEFIKKKEGIEKAIARL</sequence>
<dbReference type="NCBIfam" id="NF004349">
    <property type="entry name" value="PRK05729.1"/>
    <property type="match status" value="1"/>
</dbReference>
<feature type="short sequence motif" description="'KMSKS' region" evidence="11">
    <location>
        <begin position="532"/>
        <end position="536"/>
    </location>
</feature>
<dbReference type="Proteomes" id="UP000191663">
    <property type="component" value="Unassembled WGS sequence"/>
</dbReference>
<dbReference type="InterPro" id="IPR014729">
    <property type="entry name" value="Rossmann-like_a/b/a_fold"/>
</dbReference>
<evidence type="ECO:0000256" key="1">
    <source>
        <dbReference type="ARBA" id="ARBA00004496"/>
    </source>
</evidence>
<dbReference type="InterPro" id="IPR037118">
    <property type="entry name" value="Val-tRNA_synth_C_sf"/>
</dbReference>
<dbReference type="CDD" id="cd07962">
    <property type="entry name" value="Anticodon_Ia_Val"/>
    <property type="match status" value="1"/>
</dbReference>
<evidence type="ECO:0000259" key="13">
    <source>
        <dbReference type="Pfam" id="PF08264"/>
    </source>
</evidence>
<keyword evidence="5 11" id="KW-0547">Nucleotide-binding</keyword>
<dbReference type="PROSITE" id="PS00178">
    <property type="entry name" value="AA_TRNA_LIGASE_I"/>
    <property type="match status" value="1"/>
</dbReference>
<comment type="catalytic activity">
    <reaction evidence="10 11">
        <text>tRNA(Val) + L-valine + ATP = L-valyl-tRNA(Val) + AMP + diphosphate</text>
        <dbReference type="Rhea" id="RHEA:10704"/>
        <dbReference type="Rhea" id="RHEA-COMP:9672"/>
        <dbReference type="Rhea" id="RHEA-COMP:9708"/>
        <dbReference type="ChEBI" id="CHEBI:30616"/>
        <dbReference type="ChEBI" id="CHEBI:33019"/>
        <dbReference type="ChEBI" id="CHEBI:57762"/>
        <dbReference type="ChEBI" id="CHEBI:78442"/>
        <dbReference type="ChEBI" id="CHEBI:78537"/>
        <dbReference type="ChEBI" id="CHEBI:456215"/>
        <dbReference type="EC" id="6.1.1.9"/>
    </reaction>
</comment>
<comment type="function">
    <text evidence="11">Catalyzes the attachment of valine to tRNA(Val). As ValRS can inadvertently accommodate and process structurally similar amino acids such as threonine, to avoid such errors, it has a 'posttransfer' editing activity that hydrolyzes mischarged Thr-tRNA(Val) in a tRNA-dependent manner.</text>
</comment>
<comment type="similarity">
    <text evidence="11">Belongs to the class-I aminoacyl-tRNA synthetase family. ValS type 1 subfamily.</text>
</comment>
<dbReference type="FunFam" id="3.40.50.620:FF:000032">
    <property type="entry name" value="Valine--tRNA ligase"/>
    <property type="match status" value="1"/>
</dbReference>
<dbReference type="EC" id="6.1.1.9" evidence="11"/>
<dbReference type="EMBL" id="MUKB01000036">
    <property type="protein sequence ID" value="OPX18139.1"/>
    <property type="molecule type" value="Genomic_DNA"/>
</dbReference>
<evidence type="ECO:0000256" key="3">
    <source>
        <dbReference type="ARBA" id="ARBA00022490"/>
    </source>
</evidence>
<comment type="caution">
    <text evidence="11">Lacks conserved residue(s) required for the propagation of feature annotation.</text>
</comment>
<dbReference type="Gene3D" id="1.10.730.10">
    <property type="entry name" value="Isoleucyl-tRNA Synthetase, Domain 1"/>
    <property type="match status" value="1"/>
</dbReference>
<dbReference type="SUPFAM" id="SSF47323">
    <property type="entry name" value="Anticodon-binding domain of a subclass of class I aminoacyl-tRNA synthetases"/>
    <property type="match status" value="1"/>
</dbReference>
<dbReference type="FunFam" id="3.40.50.620:FF:000078">
    <property type="entry name" value="Valine--tRNA ligase, mitochondrial"/>
    <property type="match status" value="1"/>
</dbReference>
<evidence type="ECO:0000256" key="9">
    <source>
        <dbReference type="ARBA" id="ARBA00023146"/>
    </source>
</evidence>
<keyword evidence="4 11" id="KW-0436">Ligase</keyword>